<keyword evidence="2 3" id="KW-0175">Coiled coil</keyword>
<dbReference type="InterPro" id="IPR007940">
    <property type="entry name" value="SH3BP5"/>
</dbReference>
<protein>
    <submittedName>
        <fullName evidence="5">SH3 domain-binding protein 5</fullName>
    </submittedName>
</protein>
<keyword evidence="6" id="KW-1185">Reference proteome</keyword>
<dbReference type="PANTHER" id="PTHR19423:SF1">
    <property type="entry name" value="SH3 DOMAIN-BINDING PROTEIN 5"/>
    <property type="match status" value="1"/>
</dbReference>
<dbReference type="PANTHER" id="PTHR19423">
    <property type="entry name" value="SH3 DOMAIN-BINDING PROTEIN 5"/>
    <property type="match status" value="1"/>
</dbReference>
<dbReference type="GO" id="GO:0035556">
    <property type="term" value="P:intracellular signal transduction"/>
    <property type="evidence" value="ECO:0007669"/>
    <property type="project" value="InterPro"/>
</dbReference>
<feature type="region of interest" description="Disordered" evidence="4">
    <location>
        <begin position="1"/>
        <end position="25"/>
    </location>
</feature>
<feature type="compositionally biased region" description="Polar residues" evidence="4">
    <location>
        <begin position="410"/>
        <end position="438"/>
    </location>
</feature>
<feature type="compositionally biased region" description="Polar residues" evidence="4">
    <location>
        <begin position="530"/>
        <end position="541"/>
    </location>
</feature>
<name>A0A9W9Z5V3_9CNID</name>
<feature type="compositionally biased region" description="Polar residues" evidence="4">
    <location>
        <begin position="447"/>
        <end position="459"/>
    </location>
</feature>
<evidence type="ECO:0000313" key="5">
    <source>
        <dbReference type="EMBL" id="KAJ7375515.1"/>
    </source>
</evidence>
<feature type="compositionally biased region" description="Basic and acidic residues" evidence="4">
    <location>
        <begin position="460"/>
        <end position="471"/>
    </location>
</feature>
<evidence type="ECO:0000313" key="6">
    <source>
        <dbReference type="Proteomes" id="UP001163046"/>
    </source>
</evidence>
<dbReference type="GO" id="GO:0004860">
    <property type="term" value="F:protein kinase inhibitor activity"/>
    <property type="evidence" value="ECO:0007669"/>
    <property type="project" value="TreeGrafter"/>
</dbReference>
<dbReference type="OrthoDB" id="446789at2759"/>
<dbReference type="AlphaFoldDB" id="A0A9W9Z5V3"/>
<feature type="compositionally biased region" description="Low complexity" evidence="4">
    <location>
        <begin position="312"/>
        <end position="327"/>
    </location>
</feature>
<comment type="similarity">
    <text evidence="1">Belongs to the SH3BP5 family.</text>
</comment>
<dbReference type="Proteomes" id="UP001163046">
    <property type="component" value="Unassembled WGS sequence"/>
</dbReference>
<feature type="coiled-coil region" evidence="3">
    <location>
        <begin position="134"/>
        <end position="189"/>
    </location>
</feature>
<evidence type="ECO:0000256" key="3">
    <source>
        <dbReference type="SAM" id="Coils"/>
    </source>
</evidence>
<comment type="caution">
    <text evidence="5">The sequence shown here is derived from an EMBL/GenBank/DDBJ whole genome shotgun (WGS) entry which is preliminary data.</text>
</comment>
<organism evidence="5 6">
    <name type="scientific">Desmophyllum pertusum</name>
    <dbReference type="NCBI Taxonomy" id="174260"/>
    <lineage>
        <taxon>Eukaryota</taxon>
        <taxon>Metazoa</taxon>
        <taxon>Cnidaria</taxon>
        <taxon>Anthozoa</taxon>
        <taxon>Hexacorallia</taxon>
        <taxon>Scleractinia</taxon>
        <taxon>Caryophylliina</taxon>
        <taxon>Caryophylliidae</taxon>
        <taxon>Desmophyllum</taxon>
    </lineage>
</organism>
<feature type="region of interest" description="Disordered" evidence="4">
    <location>
        <begin position="298"/>
        <end position="327"/>
    </location>
</feature>
<proteinExistence type="inferred from homology"/>
<evidence type="ECO:0000256" key="2">
    <source>
        <dbReference type="ARBA" id="ARBA00023054"/>
    </source>
</evidence>
<gene>
    <name evidence="5" type="primary">SH3BP5</name>
    <name evidence="5" type="ORF">OS493_002290</name>
</gene>
<feature type="compositionally biased region" description="Acidic residues" evidence="4">
    <location>
        <begin position="11"/>
        <end position="22"/>
    </location>
</feature>
<feature type="compositionally biased region" description="Polar residues" evidence="4">
    <location>
        <begin position="482"/>
        <end position="503"/>
    </location>
</feature>
<feature type="region of interest" description="Disordered" evidence="4">
    <location>
        <begin position="345"/>
        <end position="367"/>
    </location>
</feature>
<dbReference type="Pfam" id="PF05276">
    <property type="entry name" value="SH3BP5"/>
    <property type="match status" value="1"/>
</dbReference>
<accession>A0A9W9Z5V3</accession>
<dbReference type="EMBL" id="MU826826">
    <property type="protein sequence ID" value="KAJ7375515.1"/>
    <property type="molecule type" value="Genomic_DNA"/>
</dbReference>
<reference evidence="5" key="1">
    <citation type="submission" date="2023-01" db="EMBL/GenBank/DDBJ databases">
        <title>Genome assembly of the deep-sea coral Lophelia pertusa.</title>
        <authorList>
            <person name="Herrera S."/>
            <person name="Cordes E."/>
        </authorList>
    </citation>
    <scope>NUCLEOTIDE SEQUENCE</scope>
    <source>
        <strain evidence="5">USNM1676648</strain>
        <tissue evidence="5">Polyp</tissue>
    </source>
</reference>
<feature type="coiled-coil region" evidence="3">
    <location>
        <begin position="26"/>
        <end position="53"/>
    </location>
</feature>
<dbReference type="GO" id="GO:0005737">
    <property type="term" value="C:cytoplasm"/>
    <property type="evidence" value="ECO:0007669"/>
    <property type="project" value="TreeGrafter"/>
</dbReference>
<feature type="compositionally biased region" description="Basic and acidic residues" evidence="4">
    <location>
        <begin position="358"/>
        <end position="367"/>
    </location>
</feature>
<evidence type="ECO:0000256" key="1">
    <source>
        <dbReference type="ARBA" id="ARBA00007796"/>
    </source>
</evidence>
<evidence type="ECO:0000256" key="4">
    <source>
        <dbReference type="SAM" id="MobiDB-lite"/>
    </source>
</evidence>
<sequence length="562" mass="61911">MTDTNSYSGDEFTDEDEDEEELDPRVQDELEKLNVAANSINHLEAELDEARAIFRQTMGAATYNLNAQAQKLGKSVQKSRPFYDVLREMRKAHFELQKATLQFEKANSRHVYARQRVHEAEHRAFGSGEKRAFDTALQEMLNQATVEVNEAENQKKESWSTHQKMYKSYQEIEKKARTMQSKLKKSVDKARPYFVQKVAFDRHLWQLKLRVDSIHKGLSEAKVNYSKCLRSLEVISDDIHQKRKDKKMLAMLVNLQEREAGVGADSEDEASLDQSQLDLDLDCNSSLCEVDGMAPQYLPDLPPLTGRATHQSAASGEEGSSGASASADGAVVKLGNMSLKGSLERSVSGAESSDSVDSDLHGSFDRTGSLKREVYGCEQGENEAEAGECSNKDVQPKGTEQIDEVPKTIGETTAVRSDASENTTVSPKADSSNVQENESIARESEETGSSVSEATQGVHEQSESVETKDDGVDIAGDEVIDETQTLASDISASNENTQNQEPTGSDCESFKASDDDVLETGDNEQVLPSELQTDNNNADQSESMDDSAESAVNESEKNGEWI</sequence>
<feature type="region of interest" description="Disordered" evidence="4">
    <location>
        <begin position="380"/>
        <end position="562"/>
    </location>
</feature>